<dbReference type="Proteomes" id="UP000027192">
    <property type="component" value="Unassembled WGS sequence"/>
</dbReference>
<sequence>MNQNQLSQTLQNKQGNHGMLASAIDYIYNAFPNLSYRPRPDDVKLLAAFLQSQRSDTPAFLGELMSSSYNAIEIEINKFHSRQDKKNQPLPAFS</sequence>
<reference evidence="1 2" key="1">
    <citation type="submission" date="2014-04" db="EMBL/GenBank/DDBJ databases">
        <title>Draft genome sequence of Photobacterium halotolerans S2753: a solonamide, ngercheumicin and holomycin producer.</title>
        <authorList>
            <person name="Machado H.R."/>
            <person name="Gram L."/>
        </authorList>
    </citation>
    <scope>NUCLEOTIDE SEQUENCE [LARGE SCALE GENOMIC DNA]</scope>
    <source>
        <strain evidence="1 2">S2753</strain>
    </source>
</reference>
<name>A0A066RMK5_9GAMM</name>
<protein>
    <submittedName>
        <fullName evidence="1">Uncharacterized protein</fullName>
    </submittedName>
</protein>
<accession>A0A066RMK5</accession>
<evidence type="ECO:0000313" key="1">
    <source>
        <dbReference type="EMBL" id="KDM91579.1"/>
    </source>
</evidence>
<proteinExistence type="predicted"/>
<dbReference type="EMBL" id="JMIB01000021">
    <property type="protein sequence ID" value="KDM91579.1"/>
    <property type="molecule type" value="Genomic_DNA"/>
</dbReference>
<keyword evidence="2" id="KW-1185">Reference proteome</keyword>
<dbReference type="AlphaFoldDB" id="A0A066RMK5"/>
<evidence type="ECO:0000313" key="2">
    <source>
        <dbReference type="Proteomes" id="UP000027192"/>
    </source>
</evidence>
<gene>
    <name evidence="1" type="ORF">EA58_11185</name>
</gene>
<dbReference type="STRING" id="1654360.EA58_11185"/>
<organism evidence="1 2">
    <name type="scientific">Photobacterium galatheae</name>
    <dbReference type="NCBI Taxonomy" id="1654360"/>
    <lineage>
        <taxon>Bacteria</taxon>
        <taxon>Pseudomonadati</taxon>
        <taxon>Pseudomonadota</taxon>
        <taxon>Gammaproteobacteria</taxon>
        <taxon>Vibrionales</taxon>
        <taxon>Vibrionaceae</taxon>
        <taxon>Photobacterium</taxon>
    </lineage>
</organism>
<comment type="caution">
    <text evidence="1">The sequence shown here is derived from an EMBL/GenBank/DDBJ whole genome shotgun (WGS) entry which is preliminary data.</text>
</comment>